<dbReference type="Proteomes" id="UP000214880">
    <property type="component" value="Unassembled WGS sequence"/>
</dbReference>
<sequence length="158" mass="17474">MVFTYTASVFLVALAMFGSWCLLKELWGCLLRPGLMRLPSVTFLIMVKNIEQDVEIMLRHLIRQIEDTGTDCDVVVVDCNSDDLTGSILNRLAVELPGIVICSAVAPVRSLAAGIPLCRGAVIHVLDTVHRLNCDEFMVTVCSLLQRDSLEIAVRQRS</sequence>
<dbReference type="EMBL" id="FNHB01000008">
    <property type="protein sequence ID" value="SDM87219.1"/>
    <property type="molecule type" value="Genomic_DNA"/>
</dbReference>
<organism evidence="1 2">
    <name type="scientific">Dendrosporobacter quercicolus</name>
    <dbReference type="NCBI Taxonomy" id="146817"/>
    <lineage>
        <taxon>Bacteria</taxon>
        <taxon>Bacillati</taxon>
        <taxon>Bacillota</taxon>
        <taxon>Negativicutes</taxon>
        <taxon>Selenomonadales</taxon>
        <taxon>Sporomusaceae</taxon>
        <taxon>Dendrosporobacter</taxon>
    </lineage>
</organism>
<dbReference type="RefSeq" id="WP_092074290.1">
    <property type="nucleotide sequence ID" value="NZ_FNHB01000008.1"/>
</dbReference>
<keyword evidence="2" id="KW-1185">Reference proteome</keyword>
<accession>A0A1G9WS75</accession>
<protein>
    <recommendedName>
        <fullName evidence="3">Glycosyl transferase family 2</fullName>
    </recommendedName>
</protein>
<dbReference type="OrthoDB" id="1683507at2"/>
<evidence type="ECO:0000313" key="1">
    <source>
        <dbReference type="EMBL" id="SDM87219.1"/>
    </source>
</evidence>
<evidence type="ECO:0000313" key="2">
    <source>
        <dbReference type="Proteomes" id="UP000214880"/>
    </source>
</evidence>
<dbReference type="AlphaFoldDB" id="A0A1G9WS75"/>
<dbReference type="InterPro" id="IPR029044">
    <property type="entry name" value="Nucleotide-diphossugar_trans"/>
</dbReference>
<gene>
    <name evidence="1" type="ORF">SAMN04488502_10869</name>
</gene>
<proteinExistence type="predicted"/>
<evidence type="ECO:0008006" key="3">
    <source>
        <dbReference type="Google" id="ProtNLM"/>
    </source>
</evidence>
<name>A0A1G9WS75_9FIRM</name>
<dbReference type="SUPFAM" id="SSF53448">
    <property type="entry name" value="Nucleotide-diphospho-sugar transferases"/>
    <property type="match status" value="1"/>
</dbReference>
<dbReference type="STRING" id="146817.SAMN04488502_10869"/>
<dbReference type="Gene3D" id="3.90.550.10">
    <property type="entry name" value="Spore Coat Polysaccharide Biosynthesis Protein SpsA, Chain A"/>
    <property type="match status" value="1"/>
</dbReference>
<reference evidence="1 2" key="1">
    <citation type="submission" date="2016-10" db="EMBL/GenBank/DDBJ databases">
        <authorList>
            <person name="de Groot N.N."/>
        </authorList>
    </citation>
    <scope>NUCLEOTIDE SEQUENCE [LARGE SCALE GENOMIC DNA]</scope>
    <source>
        <strain evidence="1 2">DSM 1736</strain>
    </source>
</reference>